<dbReference type="GO" id="GO:0019898">
    <property type="term" value="C:extrinsic component of membrane"/>
    <property type="evidence" value="ECO:0007669"/>
    <property type="project" value="TreeGrafter"/>
</dbReference>
<evidence type="ECO:0000313" key="5">
    <source>
        <dbReference type="WBParaSite" id="maker-unitig_34384-snap-gene-0.2-mRNA-1"/>
    </source>
</evidence>
<dbReference type="WBParaSite" id="maker-unitig_34384-snap-gene-0.2-mRNA-1">
    <property type="protein sequence ID" value="maker-unitig_34384-snap-gene-0.2-mRNA-1"/>
    <property type="gene ID" value="maker-unitig_34384-snap-gene-0.2"/>
</dbReference>
<dbReference type="Proteomes" id="UP000095280">
    <property type="component" value="Unplaced"/>
</dbReference>
<dbReference type="SUPFAM" id="SSF50729">
    <property type="entry name" value="PH domain-like"/>
    <property type="match status" value="1"/>
</dbReference>
<dbReference type="Pfam" id="PF22697">
    <property type="entry name" value="SOS1_NGEF_PH"/>
    <property type="match status" value="1"/>
</dbReference>
<dbReference type="InterPro" id="IPR051336">
    <property type="entry name" value="RhoGEF_Guanine_NuclExch_SF"/>
</dbReference>
<feature type="domain" description="SOS1/NGEF-like PH" evidence="3">
    <location>
        <begin position="383"/>
        <end position="504"/>
    </location>
</feature>
<accession>A0A1I8FGY6</accession>
<feature type="region of interest" description="Disordered" evidence="2">
    <location>
        <begin position="663"/>
        <end position="699"/>
    </location>
</feature>
<evidence type="ECO:0000259" key="3">
    <source>
        <dbReference type="Pfam" id="PF22697"/>
    </source>
</evidence>
<proteinExistence type="predicted"/>
<protein>
    <submittedName>
        <fullName evidence="5">BRCT domain-containing protein</fullName>
    </submittedName>
</protein>
<feature type="region of interest" description="Disordered" evidence="2">
    <location>
        <begin position="72"/>
        <end position="103"/>
    </location>
</feature>
<keyword evidence="1" id="KW-0344">Guanine-nucleotide releasing factor</keyword>
<dbReference type="GO" id="GO:0007411">
    <property type="term" value="P:axon guidance"/>
    <property type="evidence" value="ECO:0007669"/>
    <property type="project" value="TreeGrafter"/>
</dbReference>
<dbReference type="InterPro" id="IPR055251">
    <property type="entry name" value="SOS1_NGEF_PH"/>
</dbReference>
<feature type="compositionally biased region" description="Low complexity" evidence="2">
    <location>
        <begin position="689"/>
        <end position="699"/>
    </location>
</feature>
<reference evidence="5" key="1">
    <citation type="submission" date="2016-11" db="UniProtKB">
        <authorList>
            <consortium name="WormBaseParasite"/>
        </authorList>
    </citation>
    <scope>IDENTIFICATION</scope>
</reference>
<dbReference type="PANTHER" id="PTHR22826:SF106">
    <property type="entry name" value="TRIO, ISOFORM A"/>
    <property type="match status" value="1"/>
</dbReference>
<dbReference type="AlphaFoldDB" id="A0A1I8FGY6"/>
<feature type="region of interest" description="Disordered" evidence="2">
    <location>
        <begin position="1"/>
        <end position="26"/>
    </location>
</feature>
<evidence type="ECO:0000256" key="2">
    <source>
        <dbReference type="SAM" id="MobiDB-lite"/>
    </source>
</evidence>
<dbReference type="InterPro" id="IPR011993">
    <property type="entry name" value="PH-like_dom_sf"/>
</dbReference>
<dbReference type="GO" id="GO:0005737">
    <property type="term" value="C:cytoplasm"/>
    <property type="evidence" value="ECO:0007669"/>
    <property type="project" value="TreeGrafter"/>
</dbReference>
<name>A0A1I8FGY6_9PLAT</name>
<feature type="region of interest" description="Disordered" evidence="2">
    <location>
        <begin position="236"/>
        <end position="282"/>
    </location>
</feature>
<sequence length="1174" mass="125738">GSATARLPCWQPRPPSCPHNHSEAEQQAKNAITTNFATPWNSNFHICLRVSQVLEGSAKGLQPFGGRACSNLPGPDRVAADHGTGPEAQHTERTRSCAAAGSPGAPRRAFMKYLHRSGGQHAGSVEALVVSDQDQLTQAESQVLESWTQRKRVIDLCQQYVTFESSAQQLLSLLTPCSSSPAVPPDTAQKVEILYGIATSFARNGHPHCAQIRQLVAQFDRYVPIDKARRQLLGLETPAEQKQPQQQQDSSTRASSGLGSVSSVTSGASGSASSGISSLDSKAEQRQLAGDKKRRYILNDFLPEDTGHCFVSFGKQLAAALYVEYCVNKTDSAELLSSRRSLLDNCELASTSEIQEGLDAMIAVPKKANDALHLSMLDGLPDDFGDVLLHDSFVGLGAAAADSEGPRPRHVFLFDLFIVFAKEVARLGHAAAAAARRSGGGYVSGTKTRYQFKQKFALSNCSITEQVGDSDPCKFGMWPAGAPIRDEYRLILKANCLDDKQQWPGELTVSAGQLCELIELLPGEIASVGLLSDNNSEGQLPARNSAHRRRNSKQQSPPPQQAAAHLLPPKTCQLWANEGEETETDLGQAIVEGRCLPGRSNRRGRRGSKETRKLRMTKAETECDDSECESPPERAGAGGDGPGGAGAAAAVGPVRLARHLRRHLRASRTAAAAATAEPQLAEQRTETRPAPAAAAQVPPSQPIPVVGGVRIRIIQHNLAGPLLITAATCAVGGNGDDAGSVSTRQRRELQRRQHADLRTGGIGSRRRATSTKLQFVLPGTIITVEGMKLQRLTSCRARRLICKERNGRLVWGNWLPAVWMGHRGSCLAQGPAGWWRPAGLDKRGGCVHSQKGAPPHQLVLQSTARTIASAQHIACEQHKDYFEQVRLALRDDKEDMNSHLMNPVQRCMPGPAAACTGLCTPARAAPCKTESIIGGIESIDSSASGYSPRNRPGARCACKAVLNVVPHLPGTPVQHPAVISPLFSQLKFEQRKRVSVSTQMMLVTEPKATGNNGTPLLQQRASRHSISCNWRQPPQPALAEQSTVQRGKVKGGLSQAALQRIRLAAAATEVGAGVIDGFDIYCMTAAAALRLGTSNSKLCARFKARSSNSATASSSRNASFNPGDSSSTLNNNVGLYNNSLPAAAAPPTPPPRPPQPQLNDYQLDGPDDSSLSQR</sequence>
<feature type="compositionally biased region" description="Polar residues" evidence="2">
    <location>
        <begin position="1120"/>
        <end position="1140"/>
    </location>
</feature>
<feature type="compositionally biased region" description="Gly residues" evidence="2">
    <location>
        <begin position="636"/>
        <end position="646"/>
    </location>
</feature>
<feature type="region of interest" description="Disordered" evidence="2">
    <location>
        <begin position="532"/>
        <end position="565"/>
    </location>
</feature>
<evidence type="ECO:0000256" key="1">
    <source>
        <dbReference type="ARBA" id="ARBA00022658"/>
    </source>
</evidence>
<evidence type="ECO:0000313" key="4">
    <source>
        <dbReference type="Proteomes" id="UP000095280"/>
    </source>
</evidence>
<dbReference type="GO" id="GO:0005085">
    <property type="term" value="F:guanyl-nucleotide exchange factor activity"/>
    <property type="evidence" value="ECO:0007669"/>
    <property type="project" value="UniProtKB-KW"/>
</dbReference>
<feature type="region of interest" description="Disordered" evidence="2">
    <location>
        <begin position="1106"/>
        <end position="1174"/>
    </location>
</feature>
<feature type="compositionally biased region" description="Low complexity" evidence="2">
    <location>
        <begin position="241"/>
        <end position="280"/>
    </location>
</feature>
<dbReference type="PANTHER" id="PTHR22826">
    <property type="entry name" value="RHO GUANINE EXCHANGE FACTOR-RELATED"/>
    <property type="match status" value="1"/>
</dbReference>
<dbReference type="Gene3D" id="2.30.29.30">
    <property type="entry name" value="Pleckstrin-homology domain (PH domain)/Phosphotyrosine-binding domain (PTB)"/>
    <property type="match status" value="1"/>
</dbReference>
<feature type="compositionally biased region" description="Low complexity" evidence="2">
    <location>
        <begin position="1106"/>
        <end position="1119"/>
    </location>
</feature>
<feature type="compositionally biased region" description="Basic and acidic residues" evidence="2">
    <location>
        <begin position="745"/>
        <end position="757"/>
    </location>
</feature>
<organism evidence="4 5">
    <name type="scientific">Macrostomum lignano</name>
    <dbReference type="NCBI Taxonomy" id="282301"/>
    <lineage>
        <taxon>Eukaryota</taxon>
        <taxon>Metazoa</taxon>
        <taxon>Spiralia</taxon>
        <taxon>Lophotrochozoa</taxon>
        <taxon>Platyhelminthes</taxon>
        <taxon>Rhabditophora</taxon>
        <taxon>Macrostomorpha</taxon>
        <taxon>Macrostomida</taxon>
        <taxon>Macrostomidae</taxon>
        <taxon>Macrostomum</taxon>
    </lineage>
</organism>
<feature type="compositionally biased region" description="Basic and acidic residues" evidence="2">
    <location>
        <begin position="607"/>
        <end position="621"/>
    </location>
</feature>
<feature type="region of interest" description="Disordered" evidence="2">
    <location>
        <begin position="583"/>
        <end position="648"/>
    </location>
</feature>
<keyword evidence="4" id="KW-1185">Reference proteome</keyword>
<feature type="region of interest" description="Disordered" evidence="2">
    <location>
        <begin position="736"/>
        <end position="765"/>
    </location>
</feature>
<feature type="compositionally biased region" description="Pro residues" evidence="2">
    <location>
        <begin position="1144"/>
        <end position="1156"/>
    </location>
</feature>
<feature type="compositionally biased region" description="Low complexity" evidence="2">
    <location>
        <begin position="667"/>
        <end position="676"/>
    </location>
</feature>